<dbReference type="AlphaFoldDB" id="A0A7J6W5M7"/>
<accession>A0A7J6W5M7</accession>
<sequence>EFVDNVRVVMFAGHDTTSVLLTFMIRHLANDPVVYAEILKAKCDFVEQEEIATSKKSSEELLTWG</sequence>
<dbReference type="Gene3D" id="1.10.630.10">
    <property type="entry name" value="Cytochrome P450"/>
    <property type="match status" value="1"/>
</dbReference>
<evidence type="ECO:0008006" key="3">
    <source>
        <dbReference type="Google" id="ProtNLM"/>
    </source>
</evidence>
<proteinExistence type="predicted"/>
<dbReference type="InterPro" id="IPR036396">
    <property type="entry name" value="Cyt_P450_sf"/>
</dbReference>
<organism evidence="1 2">
    <name type="scientific">Thalictrum thalictroides</name>
    <name type="common">Rue-anemone</name>
    <name type="synonym">Anemone thalictroides</name>
    <dbReference type="NCBI Taxonomy" id="46969"/>
    <lineage>
        <taxon>Eukaryota</taxon>
        <taxon>Viridiplantae</taxon>
        <taxon>Streptophyta</taxon>
        <taxon>Embryophyta</taxon>
        <taxon>Tracheophyta</taxon>
        <taxon>Spermatophyta</taxon>
        <taxon>Magnoliopsida</taxon>
        <taxon>Ranunculales</taxon>
        <taxon>Ranunculaceae</taxon>
        <taxon>Thalictroideae</taxon>
        <taxon>Thalictrum</taxon>
    </lineage>
</organism>
<gene>
    <name evidence="1" type="ORF">FRX31_018773</name>
</gene>
<feature type="non-terminal residue" evidence="1">
    <location>
        <position position="1"/>
    </location>
</feature>
<dbReference type="Pfam" id="PF00067">
    <property type="entry name" value="p450"/>
    <property type="match status" value="1"/>
</dbReference>
<dbReference type="EMBL" id="JABWDY010022581">
    <property type="protein sequence ID" value="KAF5191645.1"/>
    <property type="molecule type" value="Genomic_DNA"/>
</dbReference>
<dbReference type="Proteomes" id="UP000554482">
    <property type="component" value="Unassembled WGS sequence"/>
</dbReference>
<dbReference type="GO" id="GO:0005506">
    <property type="term" value="F:iron ion binding"/>
    <property type="evidence" value="ECO:0007669"/>
    <property type="project" value="InterPro"/>
</dbReference>
<dbReference type="InterPro" id="IPR001128">
    <property type="entry name" value="Cyt_P450"/>
</dbReference>
<evidence type="ECO:0000313" key="2">
    <source>
        <dbReference type="Proteomes" id="UP000554482"/>
    </source>
</evidence>
<dbReference type="GO" id="GO:0020037">
    <property type="term" value="F:heme binding"/>
    <property type="evidence" value="ECO:0007669"/>
    <property type="project" value="InterPro"/>
</dbReference>
<dbReference type="OrthoDB" id="3945418at2759"/>
<name>A0A7J6W5M7_THATH</name>
<dbReference type="SUPFAM" id="SSF48264">
    <property type="entry name" value="Cytochrome P450"/>
    <property type="match status" value="1"/>
</dbReference>
<keyword evidence="2" id="KW-1185">Reference proteome</keyword>
<reference evidence="1 2" key="1">
    <citation type="submission" date="2020-06" db="EMBL/GenBank/DDBJ databases">
        <title>Transcriptomic and genomic resources for Thalictrum thalictroides and T. hernandezii: Facilitating candidate gene discovery in an emerging model plant lineage.</title>
        <authorList>
            <person name="Arias T."/>
            <person name="Riano-Pachon D.M."/>
            <person name="Di Stilio V.S."/>
        </authorList>
    </citation>
    <scope>NUCLEOTIDE SEQUENCE [LARGE SCALE GENOMIC DNA]</scope>
    <source>
        <strain evidence="2">cv. WT478/WT964</strain>
        <tissue evidence="1">Leaves</tissue>
    </source>
</reference>
<dbReference type="GO" id="GO:0004497">
    <property type="term" value="F:monooxygenase activity"/>
    <property type="evidence" value="ECO:0007669"/>
    <property type="project" value="InterPro"/>
</dbReference>
<comment type="caution">
    <text evidence="1">The sequence shown here is derived from an EMBL/GenBank/DDBJ whole genome shotgun (WGS) entry which is preliminary data.</text>
</comment>
<dbReference type="GO" id="GO:0016705">
    <property type="term" value="F:oxidoreductase activity, acting on paired donors, with incorporation or reduction of molecular oxygen"/>
    <property type="evidence" value="ECO:0007669"/>
    <property type="project" value="InterPro"/>
</dbReference>
<protein>
    <recommendedName>
        <fullName evidence="3">Cytochrome p450</fullName>
    </recommendedName>
</protein>
<evidence type="ECO:0000313" key="1">
    <source>
        <dbReference type="EMBL" id="KAF5191645.1"/>
    </source>
</evidence>
<dbReference type="GO" id="GO:0044550">
    <property type="term" value="P:secondary metabolite biosynthetic process"/>
    <property type="evidence" value="ECO:0007669"/>
    <property type="project" value="UniProtKB-ARBA"/>
</dbReference>